<accession>A0ABU4LYZ5</accession>
<gene>
    <name evidence="2" type="ORF">PV666_19930</name>
</gene>
<proteinExistence type="predicted"/>
<sequence length="69" mass="7193">MRTNEGSAHAIRPLPLPGAASRPPHEVLLKQASAAHPVPFTSAGPKTAEAAYHGMGSWKHEGPERGACT</sequence>
<organism evidence="2 3">
    <name type="scientific">Streptomyces acidiscabies</name>
    <dbReference type="NCBI Taxonomy" id="42234"/>
    <lineage>
        <taxon>Bacteria</taxon>
        <taxon>Bacillati</taxon>
        <taxon>Actinomycetota</taxon>
        <taxon>Actinomycetes</taxon>
        <taxon>Kitasatosporales</taxon>
        <taxon>Streptomycetaceae</taxon>
        <taxon>Streptomyces</taxon>
    </lineage>
</organism>
<evidence type="ECO:0000313" key="2">
    <source>
        <dbReference type="EMBL" id="MDX3020137.1"/>
    </source>
</evidence>
<name>A0ABU4LYZ5_9ACTN</name>
<reference evidence="2 3" key="1">
    <citation type="journal article" date="2023" name="Microb. Genom.">
        <title>Mesoterricola silvestris gen. nov., sp. nov., Mesoterricola sediminis sp. nov., Geothrix oryzae sp. nov., Geothrix edaphica sp. nov., Geothrix rubra sp. nov., and Geothrix limicola sp. nov., six novel members of Acidobacteriota isolated from soils.</title>
        <authorList>
            <person name="Weisberg A.J."/>
            <person name="Pearce E."/>
            <person name="Kramer C.G."/>
            <person name="Chang J.H."/>
            <person name="Clarke C.R."/>
        </authorList>
    </citation>
    <scope>NUCLEOTIDE SEQUENCE [LARGE SCALE GENOMIC DNA]</scope>
    <source>
        <strain evidence="2 3">NB05-1H</strain>
    </source>
</reference>
<dbReference type="EMBL" id="JARAWP010000011">
    <property type="protein sequence ID" value="MDX3020137.1"/>
    <property type="molecule type" value="Genomic_DNA"/>
</dbReference>
<dbReference type="Proteomes" id="UP001272987">
    <property type="component" value="Unassembled WGS sequence"/>
</dbReference>
<comment type="caution">
    <text evidence="2">The sequence shown here is derived from an EMBL/GenBank/DDBJ whole genome shotgun (WGS) entry which is preliminary data.</text>
</comment>
<keyword evidence="3" id="KW-1185">Reference proteome</keyword>
<feature type="region of interest" description="Disordered" evidence="1">
    <location>
        <begin position="1"/>
        <end position="33"/>
    </location>
</feature>
<dbReference type="RefSeq" id="WP_319166849.1">
    <property type="nucleotide sequence ID" value="NZ_JARAWP010000011.1"/>
</dbReference>
<evidence type="ECO:0000313" key="3">
    <source>
        <dbReference type="Proteomes" id="UP001272987"/>
    </source>
</evidence>
<evidence type="ECO:0000256" key="1">
    <source>
        <dbReference type="SAM" id="MobiDB-lite"/>
    </source>
</evidence>
<protein>
    <submittedName>
        <fullName evidence="2">Uncharacterized protein</fullName>
    </submittedName>
</protein>